<protein>
    <recommendedName>
        <fullName evidence="1">C-type lectin domain-containing protein</fullName>
    </recommendedName>
</protein>
<dbReference type="EnsemblMetazoa" id="CLYHEMT023205.1">
    <property type="protein sequence ID" value="CLYHEMP023205.1"/>
    <property type="gene ID" value="CLYHEMG023205"/>
</dbReference>
<dbReference type="Gene3D" id="3.10.100.10">
    <property type="entry name" value="Mannose-Binding Protein A, subunit A"/>
    <property type="match status" value="1"/>
</dbReference>
<dbReference type="OrthoDB" id="8950604at2759"/>
<keyword evidence="3" id="KW-1185">Reference proteome</keyword>
<sequence>QFGNSTYVFVTFKKAFNKAKKKCGDIGADLVIINSKEEFEYINSQMGMNTIATYNYWVQYTKPNLTSHWHPSNSFEIPVCDFAPHKDDYKSMVGEFYGLINQLYTCMDPVTQSGKTHPLVCEKQIIPSSQ</sequence>
<evidence type="ECO:0000313" key="2">
    <source>
        <dbReference type="EnsemblMetazoa" id="CLYHEMP023205.1"/>
    </source>
</evidence>
<feature type="domain" description="C-type lectin" evidence="1">
    <location>
        <begin position="13"/>
        <end position="71"/>
    </location>
</feature>
<dbReference type="EnsemblMetazoa" id="CLYHEMT024376.1">
    <property type="protein sequence ID" value="CLYHEMP024376.1"/>
    <property type="gene ID" value="CLYHEMG024376"/>
</dbReference>
<dbReference type="InterPro" id="IPR001304">
    <property type="entry name" value="C-type_lectin-like"/>
</dbReference>
<dbReference type="InterPro" id="IPR016187">
    <property type="entry name" value="CTDL_fold"/>
</dbReference>
<dbReference type="Proteomes" id="UP000594262">
    <property type="component" value="Unplaced"/>
</dbReference>
<accession>A0A7M5XKQ6</accession>
<dbReference type="AlphaFoldDB" id="A0A7M5XKQ6"/>
<reference evidence="2" key="1">
    <citation type="submission" date="2021-01" db="UniProtKB">
        <authorList>
            <consortium name="EnsemblMetazoa"/>
        </authorList>
    </citation>
    <scope>IDENTIFICATION</scope>
</reference>
<dbReference type="Pfam" id="PF00059">
    <property type="entry name" value="Lectin_C"/>
    <property type="match status" value="1"/>
</dbReference>
<name>A0A7M5XKQ6_9CNID</name>
<dbReference type="InterPro" id="IPR016186">
    <property type="entry name" value="C-type_lectin-like/link_sf"/>
</dbReference>
<dbReference type="SUPFAM" id="SSF56436">
    <property type="entry name" value="C-type lectin-like"/>
    <property type="match status" value="1"/>
</dbReference>
<proteinExistence type="predicted"/>
<organism evidence="2 3">
    <name type="scientific">Clytia hemisphaerica</name>
    <dbReference type="NCBI Taxonomy" id="252671"/>
    <lineage>
        <taxon>Eukaryota</taxon>
        <taxon>Metazoa</taxon>
        <taxon>Cnidaria</taxon>
        <taxon>Hydrozoa</taxon>
        <taxon>Hydroidolina</taxon>
        <taxon>Leptothecata</taxon>
        <taxon>Obeliida</taxon>
        <taxon>Clytiidae</taxon>
        <taxon>Clytia</taxon>
    </lineage>
</organism>
<evidence type="ECO:0000313" key="3">
    <source>
        <dbReference type="Proteomes" id="UP000594262"/>
    </source>
</evidence>
<evidence type="ECO:0000259" key="1">
    <source>
        <dbReference type="Pfam" id="PF00059"/>
    </source>
</evidence>